<sequence length="799" mass="84493">MDDDELATPAPGHGPGLGGIPGQPAGDPGPDEPDLPGGVPTAHPAGDRSDGTADAGTTTGAVPHADTAADEENPDGEDADTEWVAGRSERYRARDEDVRALFGGHEPTRLNRVGNRGQAAFGDHSIAAGSVYFGPGPVGNHGPATLAPHSVAANIAYVGAGADAGPAASSAPLSDSYVAELRETYVEVVEFDRVLRTLREHGVVYLHGTADGGRWSTACAALARLVGDGGLNEVDLGDGGSLRTLVFQPDLLHGGRGHVVRLSGTQEVRAGTLGVLAARAAERKALVAAVAEPISQGAADLDPYAVPHTPPDPDAVLRRHLAALLDRAGTCVGGCAGCPGACRARWLDACMRDDRVRDELCLSPRPAQVALLARLLRDAAVTGRRPADALADAPHRLRQLASRILRETDSAEAEGGVPAARVQAARIAYALFDRREMTEVYHAAALLHRRLAPASPGAAPFEPGMGGVTIDAGFADLLHKDMGAPLGTATAGGRTARLANPGLAAAVLDVAWNDYDTLRAPLIGWLDDLAGDPRVPVQRRAAVLAGKLATYDFGYLYARLVRGWAGSRSARKRQAAAWAFDFAAEDGTARRLVRARLRDWTARRDRFLRDTAARAYATALGAAFVADAVESLRLIARDPEQMHRNAVARAFAELYQPESAEDLVAMLAEWARSDEQCLRVQAGRCAVLLARETAGDDDLWPALLGLARRDPASAARLVAVWQVALTEGRTATRAWQAIGRWLAAGDQDEDLAKTTEGFVIDLASHPAVRHRAPFYLRLHLGRRPGSTLARRILSEVDGK</sequence>
<dbReference type="InterPro" id="IPR016024">
    <property type="entry name" value="ARM-type_fold"/>
</dbReference>
<keyword evidence="3" id="KW-1185">Reference proteome</keyword>
<evidence type="ECO:0000256" key="1">
    <source>
        <dbReference type="SAM" id="MobiDB-lite"/>
    </source>
</evidence>
<proteinExistence type="predicted"/>
<gene>
    <name evidence="2" type="ORF">GTS_41810</name>
</gene>
<feature type="compositionally biased region" description="Acidic residues" evidence="1">
    <location>
        <begin position="68"/>
        <end position="81"/>
    </location>
</feature>
<protein>
    <submittedName>
        <fullName evidence="2">Uncharacterized protein</fullName>
    </submittedName>
</protein>
<evidence type="ECO:0000313" key="2">
    <source>
        <dbReference type="EMBL" id="GDY32548.1"/>
    </source>
</evidence>
<evidence type="ECO:0000313" key="3">
    <source>
        <dbReference type="Proteomes" id="UP000298860"/>
    </source>
</evidence>
<comment type="caution">
    <text evidence="2">The sequence shown here is derived from an EMBL/GenBank/DDBJ whole genome shotgun (WGS) entry which is preliminary data.</text>
</comment>
<feature type="compositionally biased region" description="Low complexity" evidence="1">
    <location>
        <begin position="52"/>
        <end position="61"/>
    </location>
</feature>
<dbReference type="SUPFAM" id="SSF48371">
    <property type="entry name" value="ARM repeat"/>
    <property type="match status" value="1"/>
</dbReference>
<dbReference type="OrthoDB" id="3319826at2"/>
<feature type="region of interest" description="Disordered" evidence="1">
    <location>
        <begin position="1"/>
        <end position="88"/>
    </location>
</feature>
<name>A0A4D4JD11_9PSEU</name>
<dbReference type="AlphaFoldDB" id="A0A4D4JD11"/>
<organism evidence="2 3">
    <name type="scientific">Gandjariella thermophila</name>
    <dbReference type="NCBI Taxonomy" id="1931992"/>
    <lineage>
        <taxon>Bacteria</taxon>
        <taxon>Bacillati</taxon>
        <taxon>Actinomycetota</taxon>
        <taxon>Actinomycetes</taxon>
        <taxon>Pseudonocardiales</taxon>
        <taxon>Pseudonocardiaceae</taxon>
        <taxon>Gandjariella</taxon>
    </lineage>
</organism>
<dbReference type="Proteomes" id="UP000298860">
    <property type="component" value="Unassembled WGS sequence"/>
</dbReference>
<dbReference type="RefSeq" id="WP_137815552.1">
    <property type="nucleotide sequence ID" value="NZ_BJFL01000025.1"/>
</dbReference>
<accession>A0A4D4JD11</accession>
<reference evidence="3" key="1">
    <citation type="submission" date="2019-04" db="EMBL/GenBank/DDBJ databases">
        <title>Draft genome sequence of Pseudonocardiaceae bacterium SL3-2-4.</title>
        <authorList>
            <person name="Ningsih F."/>
            <person name="Yokota A."/>
            <person name="Sakai Y."/>
            <person name="Nanatani K."/>
            <person name="Yabe S."/>
            <person name="Oetari A."/>
            <person name="Sjamsuridzal W."/>
        </authorList>
    </citation>
    <scope>NUCLEOTIDE SEQUENCE [LARGE SCALE GENOMIC DNA]</scope>
    <source>
        <strain evidence="3">SL3-2-4</strain>
    </source>
</reference>
<dbReference type="EMBL" id="BJFL01000025">
    <property type="protein sequence ID" value="GDY32548.1"/>
    <property type="molecule type" value="Genomic_DNA"/>
</dbReference>